<comment type="similarity">
    <text evidence="1">Belongs to the DsrF/TusC family.</text>
</comment>
<dbReference type="Proteomes" id="UP000017842">
    <property type="component" value="Unassembled WGS sequence"/>
</dbReference>
<dbReference type="Gene3D" id="3.40.1260.10">
    <property type="entry name" value="DsrEFH-like"/>
    <property type="match status" value="1"/>
</dbReference>
<dbReference type="InterPro" id="IPR027396">
    <property type="entry name" value="DsrEFH-like"/>
</dbReference>
<dbReference type="NCBIfam" id="TIGR03010">
    <property type="entry name" value="sulf_tusC_dsrF"/>
    <property type="match status" value="1"/>
</dbReference>
<dbReference type="Pfam" id="PF02635">
    <property type="entry name" value="DsrE"/>
    <property type="match status" value="1"/>
</dbReference>
<dbReference type="InterPro" id="IPR003787">
    <property type="entry name" value="Sulphur_relay_DsrE/F-like"/>
</dbReference>
<dbReference type="PANTHER" id="PTHR38780:SF1">
    <property type="entry name" value="PROTEIN TUSC"/>
    <property type="match status" value="1"/>
</dbReference>
<sequence>MKKILFILRNPPHSGTHVQEALDFIMTVAAFDQEVSLLLLDNAVFQIKKQQSPEGLGLKDTATLFKALPIYNINTIYTETESLSEMGLTIDNLAVPVIEIPRIKIGELLKTFEWVLPG</sequence>
<dbReference type="RefSeq" id="WP_023493955.1">
    <property type="nucleotide sequence ID" value="NZ_AYLO01000036.1"/>
</dbReference>
<dbReference type="STRING" id="1116472.MGMO_37c00440"/>
<evidence type="ECO:0000256" key="1">
    <source>
        <dbReference type="ARBA" id="ARBA00005996"/>
    </source>
</evidence>
<dbReference type="OrthoDB" id="9789418at2"/>
<comment type="caution">
    <text evidence="2">The sequence shown here is derived from an EMBL/GenBank/DDBJ whole genome shotgun (WGS) entry which is preliminary data.</text>
</comment>
<organism evidence="2 3">
    <name type="scientific">Methyloglobulus morosus KoM1</name>
    <dbReference type="NCBI Taxonomy" id="1116472"/>
    <lineage>
        <taxon>Bacteria</taxon>
        <taxon>Pseudomonadati</taxon>
        <taxon>Pseudomonadota</taxon>
        <taxon>Gammaproteobacteria</taxon>
        <taxon>Methylococcales</taxon>
        <taxon>Methylococcaceae</taxon>
        <taxon>Methyloglobulus</taxon>
    </lineage>
</organism>
<dbReference type="eggNOG" id="COG2923">
    <property type="taxonomic scope" value="Bacteria"/>
</dbReference>
<accession>V5C8Q5</accession>
<dbReference type="SUPFAM" id="SSF75169">
    <property type="entry name" value="DsrEFH-like"/>
    <property type="match status" value="1"/>
</dbReference>
<dbReference type="AlphaFoldDB" id="V5C8Q5"/>
<evidence type="ECO:0000313" key="2">
    <source>
        <dbReference type="EMBL" id="ESS73083.1"/>
    </source>
</evidence>
<keyword evidence="3" id="KW-1185">Reference proteome</keyword>
<name>V5C8Q5_9GAMM</name>
<evidence type="ECO:0000313" key="3">
    <source>
        <dbReference type="Proteomes" id="UP000017842"/>
    </source>
</evidence>
<gene>
    <name evidence="2" type="ORF">MGMO_37c00440</name>
</gene>
<protein>
    <submittedName>
        <fullName evidence="2">Sulfur relay protein TusC/DsrF</fullName>
    </submittedName>
</protein>
<dbReference type="EMBL" id="AYLO01000036">
    <property type="protein sequence ID" value="ESS73083.1"/>
    <property type="molecule type" value="Genomic_DNA"/>
</dbReference>
<proteinExistence type="inferred from homology"/>
<reference evidence="2 3" key="1">
    <citation type="journal article" date="2013" name="Genome Announc.">
        <title>Draft Genome Sequence of the Methanotrophic Gammaproteobacterium Methyloglobulus morosus DSM 22980 Strain KoM1.</title>
        <authorList>
            <person name="Poehlein A."/>
            <person name="Deutzmann J.S."/>
            <person name="Daniel R."/>
            <person name="Simeonova D.D."/>
        </authorList>
    </citation>
    <scope>NUCLEOTIDE SEQUENCE [LARGE SCALE GENOMIC DNA]</scope>
    <source>
        <strain evidence="2 3">KoM1</strain>
    </source>
</reference>
<dbReference type="PANTHER" id="PTHR38780">
    <property type="entry name" value="PROTEIN TUSC"/>
    <property type="match status" value="1"/>
</dbReference>
<dbReference type="NCBIfam" id="NF001238">
    <property type="entry name" value="PRK00211.1"/>
    <property type="match status" value="1"/>
</dbReference>
<dbReference type="InterPro" id="IPR017462">
    <property type="entry name" value="Sulphur_relay_TusC/DsrF"/>
</dbReference>